<evidence type="ECO:0000256" key="1">
    <source>
        <dbReference type="SAM" id="MobiDB-lite"/>
    </source>
</evidence>
<reference evidence="2" key="1">
    <citation type="submission" date="2022-08" db="EMBL/GenBank/DDBJ databases">
        <authorList>
            <person name="Kallberg Y."/>
            <person name="Tangrot J."/>
            <person name="Rosling A."/>
        </authorList>
    </citation>
    <scope>NUCLEOTIDE SEQUENCE</scope>
    <source>
        <strain evidence="2">Wild A</strain>
    </source>
</reference>
<feature type="region of interest" description="Disordered" evidence="1">
    <location>
        <begin position="1"/>
        <end position="26"/>
    </location>
</feature>
<dbReference type="Proteomes" id="UP001153678">
    <property type="component" value="Unassembled WGS sequence"/>
</dbReference>
<evidence type="ECO:0000313" key="3">
    <source>
        <dbReference type="Proteomes" id="UP001153678"/>
    </source>
</evidence>
<feature type="compositionally biased region" description="Polar residues" evidence="1">
    <location>
        <begin position="1"/>
        <end position="20"/>
    </location>
</feature>
<protein>
    <submittedName>
        <fullName evidence="2">10728_t:CDS:1</fullName>
    </submittedName>
</protein>
<dbReference type="EMBL" id="CAMKVN010005332">
    <property type="protein sequence ID" value="CAI2188662.1"/>
    <property type="molecule type" value="Genomic_DNA"/>
</dbReference>
<proteinExistence type="predicted"/>
<accession>A0A9W4T1K1</accession>
<comment type="caution">
    <text evidence="2">The sequence shown here is derived from an EMBL/GenBank/DDBJ whole genome shotgun (WGS) entry which is preliminary data.</text>
</comment>
<dbReference type="AlphaFoldDB" id="A0A9W4T1K1"/>
<name>A0A9W4T1K1_9GLOM</name>
<evidence type="ECO:0000313" key="2">
    <source>
        <dbReference type="EMBL" id="CAI2188662.1"/>
    </source>
</evidence>
<gene>
    <name evidence="2" type="ORF">FWILDA_LOCUS13692</name>
</gene>
<organism evidence="2 3">
    <name type="scientific">Funneliformis geosporum</name>
    <dbReference type="NCBI Taxonomy" id="1117311"/>
    <lineage>
        <taxon>Eukaryota</taxon>
        <taxon>Fungi</taxon>
        <taxon>Fungi incertae sedis</taxon>
        <taxon>Mucoromycota</taxon>
        <taxon>Glomeromycotina</taxon>
        <taxon>Glomeromycetes</taxon>
        <taxon>Glomerales</taxon>
        <taxon>Glomeraceae</taxon>
        <taxon>Funneliformis</taxon>
    </lineage>
</organism>
<keyword evidence="3" id="KW-1185">Reference proteome</keyword>
<sequence length="81" mass="9474">MSNANIGEAPNVNNTSNVDNVEQLPPELQKVLKNMSPKQRRIYNGSKQKLLILEALLEERKKPFLRRYLYPMKPYKESTEK</sequence>